<dbReference type="InterPro" id="IPR022644">
    <property type="entry name" value="De-COase2_N"/>
</dbReference>
<evidence type="ECO:0000256" key="4">
    <source>
        <dbReference type="ARBA" id="ARBA00022898"/>
    </source>
</evidence>
<dbReference type="SUPFAM" id="SSF50621">
    <property type="entry name" value="Alanine racemase C-terminal domain-like"/>
    <property type="match status" value="1"/>
</dbReference>
<evidence type="ECO:0000256" key="9">
    <source>
        <dbReference type="ARBA" id="ARBA00049127"/>
    </source>
</evidence>
<protein>
    <recommendedName>
        <fullName evidence="7">ornithine decarboxylase</fullName>
        <ecNumber evidence="7">4.1.1.17</ecNumber>
    </recommendedName>
</protein>
<evidence type="ECO:0000256" key="10">
    <source>
        <dbReference type="PIRSR" id="PIRSR600183-50"/>
    </source>
</evidence>
<dbReference type="InterPro" id="IPR022653">
    <property type="entry name" value="De-COase2_pyr-phos_BS"/>
</dbReference>
<keyword evidence="13" id="KW-1185">Reference proteome</keyword>
<evidence type="ECO:0000256" key="1">
    <source>
        <dbReference type="ARBA" id="ARBA00001933"/>
    </source>
</evidence>
<reference evidence="12 13" key="1">
    <citation type="submission" date="2016-05" db="EMBL/GenBank/DDBJ databases">
        <title>Comparative genomics of biotechnologically important yeasts.</title>
        <authorList>
            <consortium name="DOE Joint Genome Institute"/>
            <person name="Riley R."/>
            <person name="Haridas S."/>
            <person name="Wolfe K.H."/>
            <person name="Lopes M.R."/>
            <person name="Hittinger C.T."/>
            <person name="Goker M."/>
            <person name="Salamov A."/>
            <person name="Wisecaver J."/>
            <person name="Long T.M."/>
            <person name="Aerts A.L."/>
            <person name="Barry K."/>
            <person name="Choi C."/>
            <person name="Clum A."/>
            <person name="Coughlan A.Y."/>
            <person name="Deshpande S."/>
            <person name="Douglass A.P."/>
            <person name="Hanson S.J."/>
            <person name="Klenk H.-P."/>
            <person name="LaButti K."/>
            <person name="Lapidus A."/>
            <person name="Lindquist E."/>
            <person name="Lipzen A."/>
            <person name="Meier-kolthoff J.P."/>
            <person name="Ohm R.A."/>
            <person name="Otillar R.P."/>
            <person name="Pangilinan J."/>
            <person name="Peng Y."/>
            <person name="Rokas A."/>
            <person name="Rosa C.A."/>
            <person name="Scheuner C."/>
            <person name="Sibirny A.A."/>
            <person name="Slot J.C."/>
            <person name="Stielow J.B."/>
            <person name="Sun H."/>
            <person name="Kurtzman C.P."/>
            <person name="Blackwell M."/>
            <person name="Grigoriev I.V."/>
            <person name="Jeffries T.W."/>
        </authorList>
    </citation>
    <scope>NUCLEOTIDE SEQUENCE [LARGE SCALE GENOMIC DNA]</scope>
    <source>
        <strain evidence="12 13">NRRL YB-4993</strain>
    </source>
</reference>
<evidence type="ECO:0000256" key="8">
    <source>
        <dbReference type="ARBA" id="ARBA00046672"/>
    </source>
</evidence>
<dbReference type="GO" id="GO:0015940">
    <property type="term" value="P:pantothenate biosynthetic process"/>
    <property type="evidence" value="ECO:0007669"/>
    <property type="project" value="EnsemblFungi"/>
</dbReference>
<dbReference type="Proteomes" id="UP000092555">
    <property type="component" value="Unassembled WGS sequence"/>
</dbReference>
<dbReference type="InterPro" id="IPR009006">
    <property type="entry name" value="Ala_racemase/Decarboxylase_C"/>
</dbReference>
<dbReference type="OrthoDB" id="5034579at2759"/>
<dbReference type="PRINTS" id="PR01182">
    <property type="entry name" value="ORNDCRBXLASE"/>
</dbReference>
<dbReference type="PRINTS" id="PR01179">
    <property type="entry name" value="ODADCRBXLASE"/>
</dbReference>
<dbReference type="GO" id="GO:0033387">
    <property type="term" value="P:putrescine biosynthetic process from arginine, via ornithine"/>
    <property type="evidence" value="ECO:0007669"/>
    <property type="project" value="TreeGrafter"/>
</dbReference>
<evidence type="ECO:0000259" key="11">
    <source>
        <dbReference type="Pfam" id="PF02784"/>
    </source>
</evidence>
<keyword evidence="5" id="KW-0456">Lyase</keyword>
<evidence type="ECO:0000256" key="3">
    <source>
        <dbReference type="ARBA" id="ARBA00022793"/>
    </source>
</evidence>
<dbReference type="InterPro" id="IPR000183">
    <property type="entry name" value="Orn/DAP/Arg_de-COase"/>
</dbReference>
<proteinExistence type="inferred from homology"/>
<evidence type="ECO:0000313" key="13">
    <source>
        <dbReference type="Proteomes" id="UP000092555"/>
    </source>
</evidence>
<accession>A0A1A0HDF6</accession>
<comment type="caution">
    <text evidence="12">The sequence shown here is derived from an EMBL/GenBank/DDBJ whole genome shotgun (WGS) entry which is preliminary data.</text>
</comment>
<sequence>MAPSVEVLNNAESYLIAEDAIKIPANPAGNVPEDAYYVEKQSSSGGSEEWPGLVKRALLAQVDQIDHDVCDAGDEDSFFVADLGQVAKAYRLWEQKLPQVHAHYAIKCNTDEEVVKLLGSMGANFDCASKNEIDTVLRLGFDSSRIVYANPCKTNSFIRHAKNSNVNLTTVDNKQELYKLKKFHPDCKVLIRIATDDESAQCRLSTKFGCTLETALEELLPECLHLGIDAVGVAFHVGSGAKDFDSIFQATKQARMIFDKAQLLGAPMTLLDIGGGFERETFEESSRMVRSSLKKFFPSEYVERNGVRIIAEPGRFMVANAFTLATHIIARRDLDRGADGMEAMLYINDGVYGNLNCILFDHQHPVARVLKSEGRVYNDFGEKHAEEYTFLIWGPTCDGLDCVAPRAVLPANVHVGDWLYFPNLGAYTSAATTSFNGFSGRSVVKYVSSE</sequence>
<feature type="domain" description="Orn/DAP/Arg decarboxylase 2 N-terminal" evidence="11">
    <location>
        <begin position="83"/>
        <end position="319"/>
    </location>
</feature>
<evidence type="ECO:0000256" key="2">
    <source>
        <dbReference type="ARBA" id="ARBA00008872"/>
    </source>
</evidence>
<comment type="catalytic activity">
    <reaction evidence="9">
        <text>L-ornithine + H(+) = putrescine + CO2</text>
        <dbReference type="Rhea" id="RHEA:22964"/>
        <dbReference type="ChEBI" id="CHEBI:15378"/>
        <dbReference type="ChEBI" id="CHEBI:16526"/>
        <dbReference type="ChEBI" id="CHEBI:46911"/>
        <dbReference type="ChEBI" id="CHEBI:326268"/>
        <dbReference type="EC" id="4.1.1.17"/>
    </reaction>
</comment>
<dbReference type="EC" id="4.1.1.17" evidence="7"/>
<comment type="similarity">
    <text evidence="2">Belongs to the Orn/Lys/Arg decarboxylase class-II family.</text>
</comment>
<evidence type="ECO:0000313" key="12">
    <source>
        <dbReference type="EMBL" id="OBA22114.1"/>
    </source>
</evidence>
<dbReference type="SUPFAM" id="SSF51419">
    <property type="entry name" value="PLP-binding barrel"/>
    <property type="match status" value="1"/>
</dbReference>
<evidence type="ECO:0000256" key="6">
    <source>
        <dbReference type="ARBA" id="ARBA00034115"/>
    </source>
</evidence>
<dbReference type="EMBL" id="LXTC01000002">
    <property type="protein sequence ID" value="OBA22114.1"/>
    <property type="molecule type" value="Genomic_DNA"/>
</dbReference>
<dbReference type="GO" id="GO:0004586">
    <property type="term" value="F:ornithine decarboxylase activity"/>
    <property type="evidence" value="ECO:0007669"/>
    <property type="project" value="UniProtKB-EC"/>
</dbReference>
<keyword evidence="4 10" id="KW-0663">Pyridoxal phosphate</keyword>
<gene>
    <name evidence="12" type="ORF">METBIDRAFT_77596</name>
</gene>
<dbReference type="Gene3D" id="3.20.20.10">
    <property type="entry name" value="Alanine racemase"/>
    <property type="match status" value="1"/>
</dbReference>
<name>A0A1A0HDF6_9ASCO</name>
<dbReference type="InterPro" id="IPR002433">
    <property type="entry name" value="Orn_de-COase"/>
</dbReference>
<dbReference type="Pfam" id="PF02784">
    <property type="entry name" value="Orn_Arg_deC_N"/>
    <property type="match status" value="1"/>
</dbReference>
<keyword evidence="3" id="KW-0210">Decarboxylase</keyword>
<evidence type="ECO:0000256" key="7">
    <source>
        <dbReference type="ARBA" id="ARBA00034138"/>
    </source>
</evidence>
<dbReference type="PROSITE" id="PS00878">
    <property type="entry name" value="ODR_DC_2_1"/>
    <property type="match status" value="1"/>
</dbReference>
<dbReference type="PANTHER" id="PTHR11482">
    <property type="entry name" value="ARGININE/DIAMINOPIMELATE/ORNITHINE DECARBOXYLASE"/>
    <property type="match status" value="1"/>
</dbReference>
<comment type="pathway">
    <text evidence="6">Amine and polyamine biosynthesis; putrescine biosynthesis via L-ornithine pathway; putrescine from L-ornithine: step 1/1.</text>
</comment>
<dbReference type="STRING" id="869754.A0A1A0HDF6"/>
<dbReference type="PANTHER" id="PTHR11482:SF6">
    <property type="entry name" value="ORNITHINE DECARBOXYLASE 1-RELATED"/>
    <property type="match status" value="1"/>
</dbReference>
<comment type="cofactor">
    <cofactor evidence="1 10">
        <name>pyridoxal 5'-phosphate</name>
        <dbReference type="ChEBI" id="CHEBI:597326"/>
    </cofactor>
</comment>
<dbReference type="InterPro" id="IPR029066">
    <property type="entry name" value="PLP-binding_barrel"/>
</dbReference>
<evidence type="ECO:0000256" key="5">
    <source>
        <dbReference type="ARBA" id="ARBA00023239"/>
    </source>
</evidence>
<organism evidence="12 13">
    <name type="scientific">Metschnikowia bicuspidata var. bicuspidata NRRL YB-4993</name>
    <dbReference type="NCBI Taxonomy" id="869754"/>
    <lineage>
        <taxon>Eukaryota</taxon>
        <taxon>Fungi</taxon>
        <taxon>Dikarya</taxon>
        <taxon>Ascomycota</taxon>
        <taxon>Saccharomycotina</taxon>
        <taxon>Pichiomycetes</taxon>
        <taxon>Metschnikowiaceae</taxon>
        <taxon>Metschnikowia</taxon>
    </lineage>
</organism>
<dbReference type="AlphaFoldDB" id="A0A1A0HDF6"/>
<dbReference type="GO" id="GO:0005737">
    <property type="term" value="C:cytoplasm"/>
    <property type="evidence" value="ECO:0007669"/>
    <property type="project" value="TreeGrafter"/>
</dbReference>
<dbReference type="CDD" id="cd00622">
    <property type="entry name" value="PLPDE_III_ODC"/>
    <property type="match status" value="1"/>
</dbReference>
<comment type="subunit">
    <text evidence="8">Homodimer. Only the dimer is catalytically active, as the active sites are constructed of residues from both monomers.</text>
</comment>
<feature type="active site" description="Proton donor" evidence="10">
    <location>
        <position position="397"/>
    </location>
</feature>
<dbReference type="FunFam" id="3.20.20.10:FF:000005">
    <property type="entry name" value="Ornithine decarboxylase"/>
    <property type="match status" value="1"/>
</dbReference>
<feature type="modified residue" description="N6-(pyridoxal phosphate)lysine" evidence="10">
    <location>
        <position position="107"/>
    </location>
</feature>
<dbReference type="Gene3D" id="2.40.37.10">
    <property type="entry name" value="Lyase, Ornithine Decarboxylase, Chain A, domain 1"/>
    <property type="match status" value="1"/>
</dbReference>
<dbReference type="RefSeq" id="XP_018712610.1">
    <property type="nucleotide sequence ID" value="XM_018858729.1"/>
</dbReference>
<dbReference type="GeneID" id="30031705"/>